<sequence length="139" mass="15731">MSIWQIMVALVFLFAIAFCLSFQRKKTAFRTTMRVLAIGIPISLFAVFCTLEYAVNRGCYSSEQNFYERKGALCYGTDRITQITQGDTRAYPITKFLILSDNKAVVHTENGGDYAIAYSKGRFIIRPFSDLVVGNLELE</sequence>
<keyword evidence="1" id="KW-0472">Membrane</keyword>
<accession>A0A4R4ISB8</accession>
<dbReference type="EMBL" id="PUJX01000046">
    <property type="protein sequence ID" value="TDB43321.1"/>
    <property type="molecule type" value="Genomic_DNA"/>
</dbReference>
<evidence type="ECO:0000313" key="3">
    <source>
        <dbReference type="Proteomes" id="UP000295550"/>
    </source>
</evidence>
<comment type="caution">
    <text evidence="2">The sequence shown here is derived from an EMBL/GenBank/DDBJ whole genome shotgun (WGS) entry which is preliminary data.</text>
</comment>
<keyword evidence="1" id="KW-0812">Transmembrane</keyword>
<dbReference type="RefSeq" id="WP_132348563.1">
    <property type="nucleotide sequence ID" value="NZ_CAWOLF010000046.1"/>
</dbReference>
<organism evidence="2 3">
    <name type="scientific">Photorhabdus luminescens subsp. mexicana</name>
    <dbReference type="NCBI Taxonomy" id="2100167"/>
    <lineage>
        <taxon>Bacteria</taxon>
        <taxon>Pseudomonadati</taxon>
        <taxon>Pseudomonadota</taxon>
        <taxon>Gammaproteobacteria</taxon>
        <taxon>Enterobacterales</taxon>
        <taxon>Morganellaceae</taxon>
        <taxon>Photorhabdus</taxon>
    </lineage>
</organism>
<evidence type="ECO:0000256" key="1">
    <source>
        <dbReference type="SAM" id="Phobius"/>
    </source>
</evidence>
<dbReference type="AlphaFoldDB" id="A0A4R4ISB8"/>
<feature type="transmembrane region" description="Helical" evidence="1">
    <location>
        <begin position="35"/>
        <end position="55"/>
    </location>
</feature>
<evidence type="ECO:0000313" key="2">
    <source>
        <dbReference type="EMBL" id="TDB43321.1"/>
    </source>
</evidence>
<name>A0A4R4ISB8_PHOLU</name>
<gene>
    <name evidence="2" type="ORF">C5468_23725</name>
</gene>
<protein>
    <submittedName>
        <fullName evidence="2">Uncharacterized protein</fullName>
    </submittedName>
</protein>
<reference evidence="2 3" key="1">
    <citation type="journal article" date="2019" name="Int. J. Syst. Evol. Microbiol.">
        <title>Photorhabdus khanii subsp. guanajuatensis subsp. nov., isolated from Heterorhabditis atacamensis, and Photorhabdus luminescens subsp. mexicana subsp. nov., isolated from Heterorhabditis mexicana entomopathogenic nematodes.</title>
        <authorList>
            <person name="Machado R.A.R."/>
            <person name="Bruno P."/>
            <person name="Arce C.C.M."/>
            <person name="Liechti N."/>
            <person name="Kohler A."/>
            <person name="Bernal J."/>
            <person name="Bruggmann R."/>
            <person name="Turlings T.C.J."/>
        </authorList>
    </citation>
    <scope>NUCLEOTIDE SEQUENCE [LARGE SCALE GENOMIC DNA]</scope>
    <source>
        <strain evidence="2 3">MEX47-22</strain>
    </source>
</reference>
<proteinExistence type="predicted"/>
<keyword evidence="1" id="KW-1133">Transmembrane helix</keyword>
<dbReference type="Proteomes" id="UP000295550">
    <property type="component" value="Unassembled WGS sequence"/>
</dbReference>
<feature type="transmembrane region" description="Helical" evidence="1">
    <location>
        <begin position="6"/>
        <end position="23"/>
    </location>
</feature>